<keyword evidence="2 11" id="KW-0328">Glycosyltransferase</keyword>
<evidence type="ECO:0000313" key="11">
    <source>
        <dbReference type="EMBL" id="QDV27186.1"/>
    </source>
</evidence>
<dbReference type="GO" id="GO:0099621">
    <property type="term" value="F:undecaprenyl-phosphate 4-deoxy-4-formamido-L-arabinose transferase activity"/>
    <property type="evidence" value="ECO:0007669"/>
    <property type="project" value="UniProtKB-EC"/>
</dbReference>
<organism evidence="11 12">
    <name type="scientific">Aureliella helgolandensis</name>
    <dbReference type="NCBI Taxonomy" id="2527968"/>
    <lineage>
        <taxon>Bacteria</taxon>
        <taxon>Pseudomonadati</taxon>
        <taxon>Planctomycetota</taxon>
        <taxon>Planctomycetia</taxon>
        <taxon>Pirellulales</taxon>
        <taxon>Pirellulaceae</taxon>
        <taxon>Aureliella</taxon>
    </lineage>
</organism>
<sequence length="335" mass="37687">MNSDSPTAKVSIVVPVYNEQDSLAELVKRIADVARTHPLNYEILMVDDGSQDDSWKTIEKLAQEHAEVRGLKLRRNFGKAAALAAGFENSTSDLIITMDADLQDDPQEIPNLLAKLDEGFDVVSGWKKVRHDPWHKVFPSRLFNGLISWLTQVHLHDHNCGLKAYRRGVMDEVYLYGEMHRFVPVLAAARGFRVSEIVVQHHAREHGQSKYGFERFIKGFLDLLTVYFLTGYGNRPQHMLGTAGLFSFLGGATGLVLLTLLWIVTRVTPLEEIHLHSKAIFYYCIVALLLGVQLISIGFLAELFTAQNRPTHRPYSLAKDTRDSQSSDSEEGLAE</sequence>
<dbReference type="KEGG" id="ahel:Q31a_55740"/>
<proteinExistence type="predicted"/>
<dbReference type="Gene3D" id="3.90.550.10">
    <property type="entry name" value="Spore Coat Polysaccharide Biosynthesis Protein SpsA, Chain A"/>
    <property type="match status" value="1"/>
</dbReference>
<dbReference type="PANTHER" id="PTHR48090">
    <property type="entry name" value="UNDECAPRENYL-PHOSPHATE 4-DEOXY-4-FORMAMIDO-L-ARABINOSE TRANSFERASE-RELATED"/>
    <property type="match status" value="1"/>
</dbReference>
<evidence type="ECO:0000256" key="4">
    <source>
        <dbReference type="ARBA" id="ARBA00022692"/>
    </source>
</evidence>
<dbReference type="SUPFAM" id="SSF53448">
    <property type="entry name" value="Nucleotide-diphospho-sugar transferases"/>
    <property type="match status" value="1"/>
</dbReference>
<evidence type="ECO:0000256" key="6">
    <source>
        <dbReference type="ARBA" id="ARBA00022989"/>
    </source>
</evidence>
<evidence type="ECO:0000256" key="1">
    <source>
        <dbReference type="ARBA" id="ARBA00022475"/>
    </source>
</evidence>
<dbReference type="RefSeq" id="WP_145084185.1">
    <property type="nucleotide sequence ID" value="NZ_CP036298.1"/>
</dbReference>
<keyword evidence="7 9" id="KW-0472">Membrane</keyword>
<evidence type="ECO:0000256" key="7">
    <source>
        <dbReference type="ARBA" id="ARBA00023136"/>
    </source>
</evidence>
<dbReference type="Proteomes" id="UP000318017">
    <property type="component" value="Chromosome"/>
</dbReference>
<dbReference type="GO" id="GO:0005886">
    <property type="term" value="C:plasma membrane"/>
    <property type="evidence" value="ECO:0007669"/>
    <property type="project" value="TreeGrafter"/>
</dbReference>
<feature type="transmembrane region" description="Helical" evidence="9">
    <location>
        <begin position="245"/>
        <end position="265"/>
    </location>
</feature>
<evidence type="ECO:0000313" key="12">
    <source>
        <dbReference type="Proteomes" id="UP000318017"/>
    </source>
</evidence>
<reference evidence="11 12" key="1">
    <citation type="submission" date="2019-02" db="EMBL/GenBank/DDBJ databases">
        <title>Deep-cultivation of Planctomycetes and their phenomic and genomic characterization uncovers novel biology.</title>
        <authorList>
            <person name="Wiegand S."/>
            <person name="Jogler M."/>
            <person name="Boedeker C."/>
            <person name="Pinto D."/>
            <person name="Vollmers J."/>
            <person name="Rivas-Marin E."/>
            <person name="Kohn T."/>
            <person name="Peeters S.H."/>
            <person name="Heuer A."/>
            <person name="Rast P."/>
            <person name="Oberbeckmann S."/>
            <person name="Bunk B."/>
            <person name="Jeske O."/>
            <person name="Meyerdierks A."/>
            <person name="Storesund J.E."/>
            <person name="Kallscheuer N."/>
            <person name="Luecker S."/>
            <person name="Lage O.M."/>
            <person name="Pohl T."/>
            <person name="Merkel B.J."/>
            <person name="Hornburger P."/>
            <person name="Mueller R.-W."/>
            <person name="Bruemmer F."/>
            <person name="Labrenz M."/>
            <person name="Spormann A.M."/>
            <person name="Op den Camp H."/>
            <person name="Overmann J."/>
            <person name="Amann R."/>
            <person name="Jetten M.S.M."/>
            <person name="Mascher T."/>
            <person name="Medema M.H."/>
            <person name="Devos D.P."/>
            <person name="Kaster A.-K."/>
            <person name="Ovreas L."/>
            <person name="Rohde M."/>
            <person name="Galperin M.Y."/>
            <person name="Jogler C."/>
        </authorList>
    </citation>
    <scope>NUCLEOTIDE SEQUENCE [LARGE SCALE GENOMIC DNA]</scope>
    <source>
        <strain evidence="11 12">Q31a</strain>
    </source>
</reference>
<dbReference type="EMBL" id="CP036298">
    <property type="protein sequence ID" value="QDV27186.1"/>
    <property type="molecule type" value="Genomic_DNA"/>
</dbReference>
<evidence type="ECO:0000256" key="3">
    <source>
        <dbReference type="ARBA" id="ARBA00022679"/>
    </source>
</evidence>
<dbReference type="AlphaFoldDB" id="A0A518GF08"/>
<dbReference type="EC" id="2.4.2.53" evidence="11"/>
<evidence type="ECO:0000256" key="2">
    <source>
        <dbReference type="ARBA" id="ARBA00022676"/>
    </source>
</evidence>
<keyword evidence="12" id="KW-1185">Reference proteome</keyword>
<keyword evidence="6 9" id="KW-1133">Transmembrane helix</keyword>
<dbReference type="Pfam" id="PF00535">
    <property type="entry name" value="Glycos_transf_2"/>
    <property type="match status" value="1"/>
</dbReference>
<evidence type="ECO:0000259" key="10">
    <source>
        <dbReference type="Pfam" id="PF00535"/>
    </source>
</evidence>
<dbReference type="OrthoDB" id="9807778at2"/>
<gene>
    <name evidence="11" type="primary">arnC_4</name>
    <name evidence="11" type="ORF">Q31a_55740</name>
</gene>
<accession>A0A518GF08</accession>
<evidence type="ECO:0000256" key="9">
    <source>
        <dbReference type="SAM" id="Phobius"/>
    </source>
</evidence>
<keyword evidence="1" id="KW-1003">Cell membrane</keyword>
<dbReference type="PANTHER" id="PTHR48090:SF3">
    <property type="entry name" value="UNDECAPRENYL-PHOSPHATE 4-DEOXY-4-FORMAMIDO-L-ARABINOSE TRANSFERASE"/>
    <property type="match status" value="1"/>
</dbReference>
<feature type="region of interest" description="Disordered" evidence="8">
    <location>
        <begin position="315"/>
        <end position="335"/>
    </location>
</feature>
<keyword evidence="4 9" id="KW-0812">Transmembrane</keyword>
<dbReference type="InterPro" id="IPR050256">
    <property type="entry name" value="Glycosyltransferase_2"/>
</dbReference>
<evidence type="ECO:0000256" key="5">
    <source>
        <dbReference type="ARBA" id="ARBA00022985"/>
    </source>
</evidence>
<dbReference type="CDD" id="cd04187">
    <property type="entry name" value="DPM1_like_bac"/>
    <property type="match status" value="1"/>
</dbReference>
<keyword evidence="3 11" id="KW-0808">Transferase</keyword>
<dbReference type="InterPro" id="IPR001173">
    <property type="entry name" value="Glyco_trans_2-like"/>
</dbReference>
<dbReference type="InterPro" id="IPR029044">
    <property type="entry name" value="Nucleotide-diphossugar_trans"/>
</dbReference>
<evidence type="ECO:0000256" key="8">
    <source>
        <dbReference type="SAM" id="MobiDB-lite"/>
    </source>
</evidence>
<dbReference type="GO" id="GO:0009103">
    <property type="term" value="P:lipopolysaccharide biosynthetic process"/>
    <property type="evidence" value="ECO:0007669"/>
    <property type="project" value="UniProtKB-KW"/>
</dbReference>
<feature type="domain" description="Glycosyltransferase 2-like" evidence="10">
    <location>
        <begin position="11"/>
        <end position="172"/>
    </location>
</feature>
<protein>
    <submittedName>
        <fullName evidence="11">Undecaprenyl-phosphate 4-deoxy-4-formamido-L-arabinose transferase</fullName>
        <ecNumber evidence="11">2.4.2.53</ecNumber>
    </submittedName>
</protein>
<name>A0A518GF08_9BACT</name>
<feature type="transmembrane region" description="Helical" evidence="9">
    <location>
        <begin position="280"/>
        <end position="304"/>
    </location>
</feature>
<keyword evidence="5" id="KW-0448">Lipopolysaccharide biosynthesis</keyword>